<reference evidence="1 2" key="1">
    <citation type="submission" date="2018-07" db="EMBL/GenBank/DDBJ databases">
        <title>Leeuwenhoekiella genomics.</title>
        <authorList>
            <person name="Tahon G."/>
            <person name="Willems A."/>
        </authorList>
    </citation>
    <scope>NUCLEOTIDE SEQUENCE [LARGE SCALE GENOMIC DNA]</scope>
    <source>
        <strain evidence="1 2">LMG 1345</strain>
    </source>
</reference>
<dbReference type="AlphaFoldDB" id="A0A4Q0PLV9"/>
<dbReference type="Proteomes" id="UP000290608">
    <property type="component" value="Unassembled WGS sequence"/>
</dbReference>
<comment type="caution">
    <text evidence="1">The sequence shown here is derived from an EMBL/GenBank/DDBJ whole genome shotgun (WGS) entry which is preliminary data.</text>
</comment>
<organism evidence="1 2">
    <name type="scientific">Leeuwenhoekiella marinoflava</name>
    <dbReference type="NCBI Taxonomy" id="988"/>
    <lineage>
        <taxon>Bacteria</taxon>
        <taxon>Pseudomonadati</taxon>
        <taxon>Bacteroidota</taxon>
        <taxon>Flavobacteriia</taxon>
        <taxon>Flavobacteriales</taxon>
        <taxon>Flavobacteriaceae</taxon>
        <taxon>Leeuwenhoekiella</taxon>
    </lineage>
</organism>
<gene>
    <name evidence="1" type="ORF">DSL99_1971</name>
</gene>
<dbReference type="RefSeq" id="WP_073099145.1">
    <property type="nucleotide sequence ID" value="NZ_QOVL01000008.1"/>
</dbReference>
<protein>
    <submittedName>
        <fullName evidence="1">Uncharacterized protein</fullName>
    </submittedName>
</protein>
<sequence length="88" mass="9856">MELNEHQIQDLKLSDLKHIVGKTIKITLKNPIKIKGLEEEQNELIGIVNQIGLAANAPNLPVDINITISGTEITKNVNIFGMEKLEWE</sequence>
<name>A0A4Q0PLV9_9FLAO</name>
<dbReference type="EMBL" id="QOVL01000008">
    <property type="protein sequence ID" value="RXG29916.1"/>
    <property type="molecule type" value="Genomic_DNA"/>
</dbReference>
<proteinExistence type="predicted"/>
<evidence type="ECO:0000313" key="2">
    <source>
        <dbReference type="Proteomes" id="UP000290608"/>
    </source>
</evidence>
<dbReference type="STRING" id="1122159.SAMN02745246_02066"/>
<accession>A0A4Q0PLV9</accession>
<evidence type="ECO:0000313" key="1">
    <source>
        <dbReference type="EMBL" id="RXG29916.1"/>
    </source>
</evidence>